<evidence type="ECO:0000256" key="4">
    <source>
        <dbReference type="ARBA" id="ARBA00023134"/>
    </source>
</evidence>
<dbReference type="InterPro" id="IPR027417">
    <property type="entry name" value="P-loop_NTPase"/>
</dbReference>
<dbReference type="GeneID" id="54406198"/>
<dbReference type="PRINTS" id="PR00318">
    <property type="entry name" value="GPROTEINA"/>
</dbReference>
<dbReference type="GO" id="GO:0005834">
    <property type="term" value="C:heterotrimeric G-protein complex"/>
    <property type="evidence" value="ECO:0007669"/>
    <property type="project" value="TreeGrafter"/>
</dbReference>
<dbReference type="PROSITE" id="PS51882">
    <property type="entry name" value="G_ALPHA"/>
    <property type="match status" value="1"/>
</dbReference>
<dbReference type="RefSeq" id="XP_033524696.1">
    <property type="nucleotide sequence ID" value="XM_033665766.1"/>
</dbReference>
<gene>
    <name evidence="7" type="ORF">P153DRAFT_337951</name>
</gene>
<name>A0A6A6AEK0_9PLEO</name>
<dbReference type="GO" id="GO:0005737">
    <property type="term" value="C:cytoplasm"/>
    <property type="evidence" value="ECO:0007669"/>
    <property type="project" value="TreeGrafter"/>
</dbReference>
<keyword evidence="2" id="KW-0547">Nucleotide-binding</keyword>
<keyword evidence="8" id="KW-1185">Reference proteome</keyword>
<dbReference type="GO" id="GO:0031683">
    <property type="term" value="F:G-protein beta/gamma-subunit complex binding"/>
    <property type="evidence" value="ECO:0007669"/>
    <property type="project" value="InterPro"/>
</dbReference>
<evidence type="ECO:0000313" key="7">
    <source>
        <dbReference type="EMBL" id="KAF2130309.1"/>
    </source>
</evidence>
<dbReference type="PANTHER" id="PTHR10218:SF369">
    <property type="entry name" value="GUANINE NUCLEOTIDE-BINDING PROTEIN ALPHA-2 SUBUNIT"/>
    <property type="match status" value="1"/>
</dbReference>
<organism evidence="7 8">
    <name type="scientific">Dothidotthia symphoricarpi CBS 119687</name>
    <dbReference type="NCBI Taxonomy" id="1392245"/>
    <lineage>
        <taxon>Eukaryota</taxon>
        <taxon>Fungi</taxon>
        <taxon>Dikarya</taxon>
        <taxon>Ascomycota</taxon>
        <taxon>Pezizomycotina</taxon>
        <taxon>Dothideomycetes</taxon>
        <taxon>Pleosporomycetidae</taxon>
        <taxon>Pleosporales</taxon>
        <taxon>Dothidotthiaceae</taxon>
        <taxon>Dothidotthia</taxon>
    </lineage>
</organism>
<proteinExistence type="predicted"/>
<dbReference type="InterPro" id="IPR011025">
    <property type="entry name" value="GproteinA_insert"/>
</dbReference>
<evidence type="ECO:0000256" key="3">
    <source>
        <dbReference type="ARBA" id="ARBA00022842"/>
    </source>
</evidence>
<dbReference type="Gene3D" id="3.40.50.300">
    <property type="entry name" value="P-loop containing nucleotide triphosphate hydrolases"/>
    <property type="match status" value="1"/>
</dbReference>
<dbReference type="SUPFAM" id="SSF52540">
    <property type="entry name" value="P-loop containing nucleoside triphosphate hydrolases"/>
    <property type="match status" value="1"/>
</dbReference>
<evidence type="ECO:0000256" key="6">
    <source>
        <dbReference type="SAM" id="MobiDB-lite"/>
    </source>
</evidence>
<dbReference type="GO" id="GO:0005525">
    <property type="term" value="F:GTP binding"/>
    <property type="evidence" value="ECO:0007669"/>
    <property type="project" value="UniProtKB-KW"/>
</dbReference>
<dbReference type="GO" id="GO:0046872">
    <property type="term" value="F:metal ion binding"/>
    <property type="evidence" value="ECO:0007669"/>
    <property type="project" value="UniProtKB-KW"/>
</dbReference>
<keyword evidence="4" id="KW-0342">GTP-binding</keyword>
<evidence type="ECO:0000313" key="8">
    <source>
        <dbReference type="Proteomes" id="UP000799771"/>
    </source>
</evidence>
<dbReference type="AlphaFoldDB" id="A0A6A6AEK0"/>
<dbReference type="PANTHER" id="PTHR10218">
    <property type="entry name" value="GTP-BINDING PROTEIN ALPHA SUBUNIT"/>
    <property type="match status" value="1"/>
</dbReference>
<dbReference type="OrthoDB" id="5817230at2759"/>
<dbReference type="Proteomes" id="UP000799771">
    <property type="component" value="Unassembled WGS sequence"/>
</dbReference>
<sequence length="596" mass="68295">MTNALLDGKKVHALISAVGANRDRLRQSIDGLRQLHDRWQDHNDTSINLIAQLAALKSNFDNMLDAMNYAINDMHPQLLSDLDVLMTSCALLVRHLDDLIERLRQSNHDAMDCAIKLRYTIGSRTMERLRKVAQRQTEAVTILVAACNCHAKAQRKILLHKGRHIKEEDVTSLKMLARSSKWNGGCIRALTQVSRTIQCSKYFLNSKILRNGSDYVLTGEDYESAAAMIRSEAIDRVLQGDATTLRRETKIVLMGATQSGKQLIMRQMKALYAGGYYTTSERTSYCQDVRSTIRLLVHAIIDLLKDTGINLSRDLNRDFAVLLHEVETEDVQHITPAAAEAIENIWMCSVFSTIYIRNSEIRFPQYASYFAQETSRIAENEYIPSEADIIRLDQSEGGIKELRFSWDELDVHLFNIGGHIPDQFRKRWFHQLEGTASLIYTVDVSLYDQPYLGSSTDSWLLSDFEIFEELVNWEKFKDSSVILVLNNFSRFCEKLQHTPLSVFFPDYTPNEADPDTSARQYILRRFKNVNQRGLSIYSFWVDLDMGDNQNLYAALKKTLLHIQQRKAKEEVMNAHTSRNRSDSTVLSSLLRRSEST</sequence>
<dbReference type="GO" id="GO:0003924">
    <property type="term" value="F:GTPase activity"/>
    <property type="evidence" value="ECO:0007669"/>
    <property type="project" value="InterPro"/>
</dbReference>
<dbReference type="Pfam" id="PF00503">
    <property type="entry name" value="G-alpha"/>
    <property type="match status" value="1"/>
</dbReference>
<dbReference type="Gene3D" id="1.10.400.10">
    <property type="entry name" value="GI Alpha 1, domain 2-like"/>
    <property type="match status" value="1"/>
</dbReference>
<dbReference type="FunFam" id="3.40.50.300:FF:000692">
    <property type="entry name" value="Guanine nucleotide-binding protein subunit alpha"/>
    <property type="match status" value="1"/>
</dbReference>
<protein>
    <submittedName>
        <fullName evidence="7">Guanine nucleotide-binding protein-like protein alpha-3 subunit</fullName>
    </submittedName>
</protein>
<dbReference type="InterPro" id="IPR001019">
    <property type="entry name" value="Gprotein_alpha_su"/>
</dbReference>
<dbReference type="GO" id="GO:0007189">
    <property type="term" value="P:adenylate cyclase-activating G protein-coupled receptor signaling pathway"/>
    <property type="evidence" value="ECO:0007669"/>
    <property type="project" value="TreeGrafter"/>
</dbReference>
<reference evidence="7" key="1">
    <citation type="journal article" date="2020" name="Stud. Mycol.">
        <title>101 Dothideomycetes genomes: a test case for predicting lifestyles and emergence of pathogens.</title>
        <authorList>
            <person name="Haridas S."/>
            <person name="Albert R."/>
            <person name="Binder M."/>
            <person name="Bloem J."/>
            <person name="Labutti K."/>
            <person name="Salamov A."/>
            <person name="Andreopoulos B."/>
            <person name="Baker S."/>
            <person name="Barry K."/>
            <person name="Bills G."/>
            <person name="Bluhm B."/>
            <person name="Cannon C."/>
            <person name="Castanera R."/>
            <person name="Culley D."/>
            <person name="Daum C."/>
            <person name="Ezra D."/>
            <person name="Gonzalez J."/>
            <person name="Henrissat B."/>
            <person name="Kuo A."/>
            <person name="Liang C."/>
            <person name="Lipzen A."/>
            <person name="Lutzoni F."/>
            <person name="Magnuson J."/>
            <person name="Mondo S."/>
            <person name="Nolan M."/>
            <person name="Ohm R."/>
            <person name="Pangilinan J."/>
            <person name="Park H.-J."/>
            <person name="Ramirez L."/>
            <person name="Alfaro M."/>
            <person name="Sun H."/>
            <person name="Tritt A."/>
            <person name="Yoshinaga Y."/>
            <person name="Zwiers L.-H."/>
            <person name="Turgeon B."/>
            <person name="Goodwin S."/>
            <person name="Spatafora J."/>
            <person name="Crous P."/>
            <person name="Grigoriev I."/>
        </authorList>
    </citation>
    <scope>NUCLEOTIDE SEQUENCE</scope>
    <source>
        <strain evidence="7">CBS 119687</strain>
    </source>
</reference>
<dbReference type="SUPFAM" id="SSF47895">
    <property type="entry name" value="Transducin (alpha subunit), insertion domain"/>
    <property type="match status" value="1"/>
</dbReference>
<dbReference type="SMART" id="SM00275">
    <property type="entry name" value="G_alpha"/>
    <property type="match status" value="1"/>
</dbReference>
<dbReference type="EMBL" id="ML977504">
    <property type="protein sequence ID" value="KAF2130309.1"/>
    <property type="molecule type" value="Genomic_DNA"/>
</dbReference>
<accession>A0A6A6AEK0</accession>
<dbReference type="GO" id="GO:0001664">
    <property type="term" value="F:G protein-coupled receptor binding"/>
    <property type="evidence" value="ECO:0007669"/>
    <property type="project" value="TreeGrafter"/>
</dbReference>
<evidence type="ECO:0000256" key="2">
    <source>
        <dbReference type="ARBA" id="ARBA00022741"/>
    </source>
</evidence>
<keyword evidence="1" id="KW-0479">Metal-binding</keyword>
<evidence type="ECO:0000256" key="5">
    <source>
        <dbReference type="ARBA" id="ARBA00023224"/>
    </source>
</evidence>
<keyword evidence="3" id="KW-0460">Magnesium</keyword>
<evidence type="ECO:0000256" key="1">
    <source>
        <dbReference type="ARBA" id="ARBA00022723"/>
    </source>
</evidence>
<keyword evidence="5" id="KW-0807">Transducer</keyword>
<feature type="region of interest" description="Disordered" evidence="6">
    <location>
        <begin position="571"/>
        <end position="596"/>
    </location>
</feature>